<feature type="region of interest" description="Disordered" evidence="1">
    <location>
        <begin position="63"/>
        <end position="111"/>
    </location>
</feature>
<sequence>MTCPVSRSQLPDPTAAFSASVKGAFSRNNRATPPLVSRHGKSPCRLYALMYGEPHRCTDSAAFHAGMRDGGGDGRGDGDRAAGRADPGTAGRRSARPRAAVRPDGAPIVGW</sequence>
<accession>A0A8H9HSK5</accession>
<comment type="caution">
    <text evidence="3">The sequence shown here is derived from an EMBL/GenBank/DDBJ whole genome shotgun (WGS) entry which is preliminary data.</text>
</comment>
<feature type="compositionally biased region" description="Low complexity" evidence="1">
    <location>
        <begin position="84"/>
        <end position="102"/>
    </location>
</feature>
<accession>A0A1E7NCF8</accession>
<evidence type="ECO:0000313" key="3">
    <source>
        <dbReference type="EMBL" id="OEV38379.1"/>
    </source>
</evidence>
<dbReference type="AlphaFoldDB" id="A0A1E7NCF8"/>
<dbReference type="EMBL" id="JPRF03000014">
    <property type="protein sequence ID" value="OEV38379.1"/>
    <property type="molecule type" value="Genomic_DNA"/>
</dbReference>
<dbReference type="Proteomes" id="UP000610124">
    <property type="component" value="Unassembled WGS sequence"/>
</dbReference>
<reference evidence="4" key="4">
    <citation type="submission" date="2016-08" db="EMBL/GenBank/DDBJ databases">
        <title>Sequencing, assembly and comparative genomics of S. aureofaciens ATCC 10762.</title>
        <authorList>
            <person name="Gradnigo J.S."/>
            <person name="Johnson N."/>
            <person name="Somerville G.A."/>
        </authorList>
    </citation>
    <scope>NUCLEOTIDE SEQUENCE [LARGE SCALE GENOMIC DNA]</scope>
    <source>
        <strain evidence="4">ATCC 10762 / DSM 40127 / CCM 3239 / JCM 4008 / LMG 5968 / NBRC 12843 / NCIMB 8234 / A-377</strain>
    </source>
</reference>
<dbReference type="GeneID" id="97487249"/>
<reference evidence="3" key="3">
    <citation type="submission" date="2016-08" db="EMBL/GenBank/DDBJ databases">
        <title>Sequencing, Assembly and Comparative Genomics of S. aureofaciens ATCC 10762.</title>
        <authorList>
            <person name="Gradnigo J.S."/>
            <person name="Johnson N."/>
            <person name="Somerville G.A."/>
        </authorList>
    </citation>
    <scope>NUCLEOTIDE SEQUENCE [LARGE SCALE GENOMIC DNA]</scope>
    <source>
        <strain evidence="3">ATCC 10762</strain>
    </source>
</reference>
<evidence type="ECO:0000313" key="4">
    <source>
        <dbReference type="Proteomes" id="UP000037395"/>
    </source>
</evidence>
<name>A0A1E7NCF8_KITAU</name>
<dbReference type="Proteomes" id="UP000037395">
    <property type="component" value="Unassembled WGS sequence"/>
</dbReference>
<proteinExistence type="predicted"/>
<keyword evidence="4" id="KW-1185">Reference proteome</keyword>
<protein>
    <submittedName>
        <fullName evidence="3">Uncharacterized protein</fullName>
    </submittedName>
</protein>
<dbReference type="EMBL" id="BMUB01000009">
    <property type="protein sequence ID" value="GGU85457.1"/>
    <property type="molecule type" value="Genomic_DNA"/>
</dbReference>
<gene>
    <name evidence="2" type="ORF">GCM10010502_42140</name>
    <name evidence="3" type="ORF">HS99_0020930</name>
</gene>
<evidence type="ECO:0000313" key="2">
    <source>
        <dbReference type="EMBL" id="GGU85457.1"/>
    </source>
</evidence>
<dbReference type="RefSeq" id="WP_030554444.1">
    <property type="nucleotide sequence ID" value="NZ_BMUB01000009.1"/>
</dbReference>
<organism evidence="3 4">
    <name type="scientific">Kitasatospora aureofaciens</name>
    <name type="common">Streptomyces aureofaciens</name>
    <dbReference type="NCBI Taxonomy" id="1894"/>
    <lineage>
        <taxon>Bacteria</taxon>
        <taxon>Bacillati</taxon>
        <taxon>Actinomycetota</taxon>
        <taxon>Actinomycetes</taxon>
        <taxon>Kitasatosporales</taxon>
        <taxon>Streptomycetaceae</taxon>
        <taxon>Kitasatospora</taxon>
    </lineage>
</organism>
<reference evidence="2" key="5">
    <citation type="submission" date="2020-09" db="EMBL/GenBank/DDBJ databases">
        <authorList>
            <person name="Sun Q."/>
            <person name="Ohkuma M."/>
        </authorList>
    </citation>
    <scope>NUCLEOTIDE SEQUENCE</scope>
    <source>
        <strain evidence="2">JCM 4434</strain>
    </source>
</reference>
<evidence type="ECO:0000256" key="1">
    <source>
        <dbReference type="SAM" id="MobiDB-lite"/>
    </source>
</evidence>
<feature type="compositionally biased region" description="Basic and acidic residues" evidence="1">
    <location>
        <begin position="66"/>
        <end position="83"/>
    </location>
</feature>
<reference evidence="2" key="1">
    <citation type="journal article" date="2014" name="Int. J. Syst. Evol. Microbiol.">
        <title>Complete genome sequence of Corynebacterium casei LMG S-19264T (=DSM 44701T), isolated from a smear-ripened cheese.</title>
        <authorList>
            <consortium name="US DOE Joint Genome Institute (JGI-PGF)"/>
            <person name="Walter F."/>
            <person name="Albersmeier A."/>
            <person name="Kalinowski J."/>
            <person name="Ruckert C."/>
        </authorList>
    </citation>
    <scope>NUCLEOTIDE SEQUENCE</scope>
    <source>
        <strain evidence="2">JCM 4434</strain>
    </source>
</reference>
<reference evidence="3 4" key="2">
    <citation type="submission" date="2014-07" db="EMBL/GenBank/DDBJ databases">
        <authorList>
            <person name="Zhang J.E."/>
            <person name="Yang H."/>
            <person name="Guo J."/>
            <person name="Deng Z."/>
            <person name="Luo H."/>
            <person name="Luo M."/>
            <person name="Zhao B."/>
        </authorList>
    </citation>
    <scope>NUCLEOTIDE SEQUENCE [LARGE SCALE GENOMIC DNA]</scope>
    <source>
        <strain evidence="3">ATCC 10762</strain>
        <strain evidence="4">ATCC 10762 / DSM 40127 / CCM 3239 / JCM 4008 / LMG 5968 / NBRC 12843 / NCIMB 8234 / A-377</strain>
    </source>
</reference>